<comment type="caution">
    <text evidence="4">The sequence shown here is derived from an EMBL/GenBank/DDBJ whole genome shotgun (WGS) entry which is preliminary data.</text>
</comment>
<evidence type="ECO:0000256" key="2">
    <source>
        <dbReference type="ARBA" id="ARBA00023315"/>
    </source>
</evidence>
<dbReference type="Pfam" id="PF01553">
    <property type="entry name" value="Acyltransferase"/>
    <property type="match status" value="1"/>
</dbReference>
<evidence type="ECO:0000259" key="3">
    <source>
        <dbReference type="SMART" id="SM00563"/>
    </source>
</evidence>
<dbReference type="GO" id="GO:0003841">
    <property type="term" value="F:1-acylglycerol-3-phosphate O-acyltransferase activity"/>
    <property type="evidence" value="ECO:0007669"/>
    <property type="project" value="TreeGrafter"/>
</dbReference>
<dbReference type="AlphaFoldDB" id="A0A4Q9V489"/>
<dbReference type="OrthoDB" id="9808424at2"/>
<evidence type="ECO:0000256" key="1">
    <source>
        <dbReference type="ARBA" id="ARBA00022679"/>
    </source>
</evidence>
<dbReference type="SMART" id="SM00563">
    <property type="entry name" value="PlsC"/>
    <property type="match status" value="1"/>
</dbReference>
<sequence>MTENNLHPLDDYHDDSKRKMRNFVRKTVTRPVVKAFVKPHVEGFDNVDGLTGAYIVVGNHSSHLDAPMVFSLLPKHMTENLATGAAADYFYRRRMISKLTSVFFNTYPIERKGKVSGPHTGAAAGMTGRLLRDGIPILIFPEGTRARDGQLGEFKPGAAALAIKTDVPIVPLALEGGHEAMPVGNVLPHLGHPDVALYIGKPMKAKPEESAEDFIGRVRCYIEAMLEQRTAYPDMTR</sequence>
<dbReference type="PANTHER" id="PTHR10434">
    <property type="entry name" value="1-ACYL-SN-GLYCEROL-3-PHOSPHATE ACYLTRANSFERASE"/>
    <property type="match status" value="1"/>
</dbReference>
<dbReference type="Proteomes" id="UP000293036">
    <property type="component" value="Unassembled WGS sequence"/>
</dbReference>
<keyword evidence="5" id="KW-1185">Reference proteome</keyword>
<dbReference type="RefSeq" id="WP_131279377.1">
    <property type="nucleotide sequence ID" value="NZ_JBHSLR010000009.1"/>
</dbReference>
<dbReference type="GO" id="GO:0005886">
    <property type="term" value="C:plasma membrane"/>
    <property type="evidence" value="ECO:0007669"/>
    <property type="project" value="TreeGrafter"/>
</dbReference>
<gene>
    <name evidence="4" type="ORF">EZJ44_01395</name>
</gene>
<protein>
    <submittedName>
        <fullName evidence="4">1-acyl-sn-glycerol-3-phosphate acyltransferase</fullName>
    </submittedName>
</protein>
<evidence type="ECO:0000313" key="5">
    <source>
        <dbReference type="Proteomes" id="UP000293036"/>
    </source>
</evidence>
<evidence type="ECO:0000313" key="4">
    <source>
        <dbReference type="EMBL" id="TBW23817.1"/>
    </source>
</evidence>
<dbReference type="EMBL" id="SJDT01000001">
    <property type="protein sequence ID" value="TBW23817.1"/>
    <property type="molecule type" value="Genomic_DNA"/>
</dbReference>
<dbReference type="GO" id="GO:0006654">
    <property type="term" value="P:phosphatidic acid biosynthetic process"/>
    <property type="evidence" value="ECO:0007669"/>
    <property type="project" value="TreeGrafter"/>
</dbReference>
<dbReference type="InterPro" id="IPR002123">
    <property type="entry name" value="Plipid/glycerol_acylTrfase"/>
</dbReference>
<keyword evidence="2 4" id="KW-0012">Acyltransferase</keyword>
<proteinExistence type="predicted"/>
<accession>A0A4Q9V489</accession>
<name>A0A4Q9V489_9ACTO</name>
<reference evidence="4 5" key="1">
    <citation type="submission" date="2019-02" db="EMBL/GenBank/DDBJ databases">
        <title>Arcanobacterium bovis sp. nov., isolated from the milk of a cow with mastitis.</title>
        <authorList>
            <person name="Sammra O."/>
            <person name="Foster G."/>
            <person name="Hassan A."/>
            <person name="Alssahen M."/>
            <person name="Laemmler C."/>
            <person name="Borowiak M."/>
            <person name="Malorny B."/>
            <person name="Abdulmawjood A."/>
        </authorList>
    </citation>
    <scope>NUCLEOTIDE SEQUENCE [LARGE SCALE GENOMIC DNA]</scope>
    <source>
        <strain evidence="4 5">C605018/01/1</strain>
    </source>
</reference>
<dbReference type="SUPFAM" id="SSF69593">
    <property type="entry name" value="Glycerol-3-phosphate (1)-acyltransferase"/>
    <property type="match status" value="1"/>
</dbReference>
<keyword evidence="1 4" id="KW-0808">Transferase</keyword>
<dbReference type="CDD" id="cd07989">
    <property type="entry name" value="LPLAT_AGPAT-like"/>
    <property type="match status" value="1"/>
</dbReference>
<organism evidence="4 5">
    <name type="scientific">Arcanobacterium bovis</name>
    <dbReference type="NCBI Taxonomy" id="2529275"/>
    <lineage>
        <taxon>Bacteria</taxon>
        <taxon>Bacillati</taxon>
        <taxon>Actinomycetota</taxon>
        <taxon>Actinomycetes</taxon>
        <taxon>Actinomycetales</taxon>
        <taxon>Actinomycetaceae</taxon>
        <taxon>Arcanobacterium</taxon>
    </lineage>
</organism>
<dbReference type="PANTHER" id="PTHR10434:SF11">
    <property type="entry name" value="1-ACYL-SN-GLYCEROL-3-PHOSPHATE ACYLTRANSFERASE"/>
    <property type="match status" value="1"/>
</dbReference>
<feature type="domain" description="Phospholipid/glycerol acyltransferase" evidence="3">
    <location>
        <begin position="54"/>
        <end position="177"/>
    </location>
</feature>